<dbReference type="PRINTS" id="PR00455">
    <property type="entry name" value="HTHTETR"/>
</dbReference>
<dbReference type="Pfam" id="PF00440">
    <property type="entry name" value="TetR_N"/>
    <property type="match status" value="1"/>
</dbReference>
<feature type="DNA-binding region" description="H-T-H motif" evidence="5">
    <location>
        <begin position="33"/>
        <end position="52"/>
    </location>
</feature>
<organism evidence="7 8">
    <name type="scientific">Nocardioides yefusunii</name>
    <dbReference type="NCBI Taxonomy" id="2500546"/>
    <lineage>
        <taxon>Bacteria</taxon>
        <taxon>Bacillati</taxon>
        <taxon>Actinomycetota</taxon>
        <taxon>Actinomycetes</taxon>
        <taxon>Propionibacteriales</taxon>
        <taxon>Nocardioidaceae</taxon>
        <taxon>Nocardioides</taxon>
    </lineage>
</organism>
<dbReference type="InterPro" id="IPR036271">
    <property type="entry name" value="Tet_transcr_reg_TetR-rel_C_sf"/>
</dbReference>
<dbReference type="Gene3D" id="1.10.357.10">
    <property type="entry name" value="Tetracycline Repressor, domain 2"/>
    <property type="match status" value="1"/>
</dbReference>
<keyword evidence="3 5" id="KW-0238">DNA-binding</keyword>
<dbReference type="RefSeq" id="WP_128219535.1">
    <property type="nucleotide sequence ID" value="NZ_CP034929.1"/>
</dbReference>
<dbReference type="Gene3D" id="1.10.10.60">
    <property type="entry name" value="Homeodomain-like"/>
    <property type="match status" value="1"/>
</dbReference>
<keyword evidence="4" id="KW-0804">Transcription</keyword>
<evidence type="ECO:0000313" key="7">
    <source>
        <dbReference type="EMBL" id="MFC6152829.1"/>
    </source>
</evidence>
<keyword evidence="2" id="KW-0805">Transcription regulation</keyword>
<dbReference type="SUPFAM" id="SSF46689">
    <property type="entry name" value="Homeodomain-like"/>
    <property type="match status" value="1"/>
</dbReference>
<dbReference type="EMBL" id="JBHSQI010000002">
    <property type="protein sequence ID" value="MFC6152829.1"/>
    <property type="molecule type" value="Genomic_DNA"/>
</dbReference>
<comment type="caution">
    <text evidence="7">The sequence shown here is derived from an EMBL/GenBank/DDBJ whole genome shotgun (WGS) entry which is preliminary data.</text>
</comment>
<dbReference type="Pfam" id="PF17932">
    <property type="entry name" value="TetR_C_24"/>
    <property type="match status" value="1"/>
</dbReference>
<dbReference type="InterPro" id="IPR050109">
    <property type="entry name" value="HTH-type_TetR-like_transc_reg"/>
</dbReference>
<protein>
    <submittedName>
        <fullName evidence="7">TetR/AcrR family transcriptional regulator</fullName>
    </submittedName>
</protein>
<dbReference type="PANTHER" id="PTHR30055:SF175">
    <property type="entry name" value="HTH-TYPE TRANSCRIPTIONAL REPRESSOR KSTR2"/>
    <property type="match status" value="1"/>
</dbReference>
<accession>A0ABW1QWA7</accession>
<evidence type="ECO:0000256" key="4">
    <source>
        <dbReference type="ARBA" id="ARBA00023163"/>
    </source>
</evidence>
<evidence type="ECO:0000256" key="1">
    <source>
        <dbReference type="ARBA" id="ARBA00022491"/>
    </source>
</evidence>
<name>A0ABW1QWA7_9ACTN</name>
<gene>
    <name evidence="7" type="ORF">ACFPWU_04000</name>
</gene>
<feature type="domain" description="HTH tetR-type" evidence="6">
    <location>
        <begin position="10"/>
        <end position="70"/>
    </location>
</feature>
<reference evidence="8" key="1">
    <citation type="journal article" date="2019" name="Int. J. Syst. Evol. Microbiol.">
        <title>The Global Catalogue of Microorganisms (GCM) 10K type strain sequencing project: providing services to taxonomists for standard genome sequencing and annotation.</title>
        <authorList>
            <consortium name="The Broad Institute Genomics Platform"/>
            <consortium name="The Broad Institute Genome Sequencing Center for Infectious Disease"/>
            <person name="Wu L."/>
            <person name="Ma J."/>
        </authorList>
    </citation>
    <scope>NUCLEOTIDE SEQUENCE [LARGE SCALE GENOMIC DNA]</scope>
    <source>
        <strain evidence="8">DFY28</strain>
    </source>
</reference>
<evidence type="ECO:0000256" key="2">
    <source>
        <dbReference type="ARBA" id="ARBA00023015"/>
    </source>
</evidence>
<dbReference type="SUPFAM" id="SSF48498">
    <property type="entry name" value="Tetracyclin repressor-like, C-terminal domain"/>
    <property type="match status" value="1"/>
</dbReference>
<dbReference type="InterPro" id="IPR041490">
    <property type="entry name" value="KstR2_TetR_C"/>
</dbReference>
<dbReference type="Proteomes" id="UP001596098">
    <property type="component" value="Unassembled WGS sequence"/>
</dbReference>
<dbReference type="PROSITE" id="PS50977">
    <property type="entry name" value="HTH_TETR_2"/>
    <property type="match status" value="1"/>
</dbReference>
<dbReference type="PANTHER" id="PTHR30055">
    <property type="entry name" value="HTH-TYPE TRANSCRIPTIONAL REGULATOR RUTR"/>
    <property type="match status" value="1"/>
</dbReference>
<proteinExistence type="predicted"/>
<evidence type="ECO:0000256" key="3">
    <source>
        <dbReference type="ARBA" id="ARBA00023125"/>
    </source>
</evidence>
<sequence length="203" mass="22667">MSTTAPAGPRSKRRLILDAAIDNFGEVGFEHTKWATIADQVGIGQTALYHYFESKAHCLLTIMSTELERSHERFVAVTQGVASAEEQLRASVRAAIAVEPREALQARILLSHQDLLVAPRVSEREEAERQKSRDLVRQIEQDWSAMLALGIEQGAFSDRDTKTGARLMLGLLNSVWRWYRPSGSQTLDQVADEVVEACLRLAH</sequence>
<evidence type="ECO:0000256" key="5">
    <source>
        <dbReference type="PROSITE-ProRule" id="PRU00335"/>
    </source>
</evidence>
<dbReference type="InterPro" id="IPR009057">
    <property type="entry name" value="Homeodomain-like_sf"/>
</dbReference>
<evidence type="ECO:0000313" key="8">
    <source>
        <dbReference type="Proteomes" id="UP001596098"/>
    </source>
</evidence>
<evidence type="ECO:0000259" key="6">
    <source>
        <dbReference type="PROSITE" id="PS50977"/>
    </source>
</evidence>
<keyword evidence="8" id="KW-1185">Reference proteome</keyword>
<dbReference type="InterPro" id="IPR001647">
    <property type="entry name" value="HTH_TetR"/>
</dbReference>
<keyword evidence="1" id="KW-0678">Repressor</keyword>